<keyword evidence="1" id="KW-1133">Transmembrane helix</keyword>
<dbReference type="RefSeq" id="WP_087144747.1">
    <property type="nucleotide sequence ID" value="NZ_FUKI01000145.1"/>
</dbReference>
<accession>A0A1R4HGH0</accession>
<keyword evidence="3" id="KW-1185">Reference proteome</keyword>
<gene>
    <name evidence="2" type="ORF">CRENPOLYSF1_670048</name>
</gene>
<proteinExistence type="predicted"/>
<name>A0A1R4HGH0_9GAMM</name>
<dbReference type="AlphaFoldDB" id="A0A1R4HGH0"/>
<sequence length="143" mass="15265">MKHNDGFTLLNTLIAFLVFTFGMLSLASAYLKINANLGDNEYFTSAGVLAESMRSTLSASPVLLSQMHNFSSATTQTSAPLIDWVAQLTNALPQGSASTTAVNKDGVACTALLLCTAPSTITLTLNWQKKISHSQTFVLQVGY</sequence>
<evidence type="ECO:0000256" key="1">
    <source>
        <dbReference type="SAM" id="Phobius"/>
    </source>
</evidence>
<keyword evidence="1" id="KW-0812">Transmembrane</keyword>
<evidence type="ECO:0000313" key="2">
    <source>
        <dbReference type="EMBL" id="SJM95332.1"/>
    </source>
</evidence>
<reference evidence="3" key="1">
    <citation type="submission" date="2017-02" db="EMBL/GenBank/DDBJ databases">
        <authorList>
            <person name="Daims H."/>
        </authorList>
    </citation>
    <scope>NUCLEOTIDE SEQUENCE [LARGE SCALE GENOMIC DNA]</scope>
</reference>
<dbReference type="EMBL" id="FUKI01000145">
    <property type="protein sequence ID" value="SJM95332.1"/>
    <property type="molecule type" value="Genomic_DNA"/>
</dbReference>
<protein>
    <recommendedName>
        <fullName evidence="4">Type 4 fimbrial biogenesis protein PilX N-terminal domain-containing protein</fullName>
    </recommendedName>
</protein>
<evidence type="ECO:0000313" key="3">
    <source>
        <dbReference type="Proteomes" id="UP000195667"/>
    </source>
</evidence>
<dbReference type="Proteomes" id="UP000195667">
    <property type="component" value="Unassembled WGS sequence"/>
</dbReference>
<organism evidence="2 3">
    <name type="scientific">Crenothrix polyspora</name>
    <dbReference type="NCBI Taxonomy" id="360316"/>
    <lineage>
        <taxon>Bacteria</taxon>
        <taxon>Pseudomonadati</taxon>
        <taxon>Pseudomonadota</taxon>
        <taxon>Gammaproteobacteria</taxon>
        <taxon>Methylococcales</taxon>
        <taxon>Crenotrichaceae</taxon>
        <taxon>Crenothrix</taxon>
    </lineage>
</organism>
<evidence type="ECO:0008006" key="4">
    <source>
        <dbReference type="Google" id="ProtNLM"/>
    </source>
</evidence>
<keyword evidence="1" id="KW-0472">Membrane</keyword>
<feature type="transmembrane region" description="Helical" evidence="1">
    <location>
        <begin position="12"/>
        <end position="31"/>
    </location>
</feature>